<dbReference type="InterPro" id="IPR015865">
    <property type="entry name" value="Riboflavin_kinase_bac/euk"/>
</dbReference>
<dbReference type="UniPathway" id="UPA00276">
    <property type="reaction ID" value="UER00406"/>
</dbReference>
<dbReference type="RefSeq" id="WP_008826210.1">
    <property type="nucleotide sequence ID" value="NZ_AFNU02000001.1"/>
</dbReference>
<evidence type="ECO:0000256" key="16">
    <source>
        <dbReference type="SAM" id="Coils"/>
    </source>
</evidence>
<evidence type="ECO:0000256" key="12">
    <source>
        <dbReference type="ARBA" id="ARBA00023268"/>
    </source>
</evidence>
<evidence type="ECO:0000256" key="7">
    <source>
        <dbReference type="ARBA" id="ARBA00022695"/>
    </source>
</evidence>
<keyword evidence="5 15" id="KW-0288">FMN</keyword>
<dbReference type="PANTHER" id="PTHR22749:SF6">
    <property type="entry name" value="RIBOFLAVIN KINASE"/>
    <property type="match status" value="1"/>
</dbReference>
<dbReference type="STRING" id="1033810.HLPCO_000351"/>
<keyword evidence="7 15" id="KW-0548">Nucleotidyltransferase</keyword>
<evidence type="ECO:0000256" key="5">
    <source>
        <dbReference type="ARBA" id="ARBA00022643"/>
    </source>
</evidence>
<dbReference type="GO" id="GO:0009398">
    <property type="term" value="P:FMN biosynthetic process"/>
    <property type="evidence" value="ECO:0007669"/>
    <property type="project" value="UniProtKB-UniRule"/>
</dbReference>
<comment type="function">
    <text evidence="1">Catalyzes the phosphorylation of riboflavin to FMN followed by the adenylation of FMN to FAD.</text>
</comment>
<dbReference type="SUPFAM" id="SSF82114">
    <property type="entry name" value="Riboflavin kinase-like"/>
    <property type="match status" value="1"/>
</dbReference>
<dbReference type="UniPathway" id="UPA00277">
    <property type="reaction ID" value="UER00407"/>
</dbReference>
<dbReference type="Pfam" id="PF01687">
    <property type="entry name" value="Flavokinase"/>
    <property type="match status" value="1"/>
</dbReference>
<dbReference type="AlphaFoldDB" id="U2FLQ5"/>
<evidence type="ECO:0000259" key="17">
    <source>
        <dbReference type="SMART" id="SM00904"/>
    </source>
</evidence>
<keyword evidence="11 15" id="KW-0067">ATP-binding</keyword>
<dbReference type="GO" id="GO:0008531">
    <property type="term" value="F:riboflavin kinase activity"/>
    <property type="evidence" value="ECO:0007669"/>
    <property type="project" value="UniProtKB-UniRule"/>
</dbReference>
<evidence type="ECO:0000256" key="8">
    <source>
        <dbReference type="ARBA" id="ARBA00022741"/>
    </source>
</evidence>
<evidence type="ECO:0000256" key="2">
    <source>
        <dbReference type="ARBA" id="ARBA00004726"/>
    </source>
</evidence>
<dbReference type="SUPFAM" id="SSF52374">
    <property type="entry name" value="Nucleotidylyl transferase"/>
    <property type="match status" value="1"/>
</dbReference>
<feature type="domain" description="Riboflavin kinase" evidence="17">
    <location>
        <begin position="183"/>
        <end position="308"/>
    </location>
</feature>
<evidence type="ECO:0000256" key="15">
    <source>
        <dbReference type="PIRNR" id="PIRNR004491"/>
    </source>
</evidence>
<dbReference type="Pfam" id="PF06574">
    <property type="entry name" value="FAD_syn"/>
    <property type="match status" value="1"/>
</dbReference>
<dbReference type="CDD" id="cd02064">
    <property type="entry name" value="FAD_synthetase_N"/>
    <property type="match status" value="1"/>
</dbReference>
<comment type="pathway">
    <text evidence="2 15">Cofactor biosynthesis; FAD biosynthesis; FAD from FMN: step 1/1.</text>
</comment>
<dbReference type="InterPro" id="IPR023468">
    <property type="entry name" value="Riboflavin_kinase"/>
</dbReference>
<dbReference type="PANTHER" id="PTHR22749">
    <property type="entry name" value="RIBOFLAVIN KINASE/FMN ADENYLYLTRANSFERASE"/>
    <property type="match status" value="1"/>
</dbReference>
<keyword evidence="6 15" id="KW-0808">Transferase</keyword>
<proteinExistence type="inferred from homology"/>
<dbReference type="SMART" id="SM00904">
    <property type="entry name" value="Flavokinase"/>
    <property type="match status" value="1"/>
</dbReference>
<keyword evidence="19" id="KW-1185">Reference proteome</keyword>
<evidence type="ECO:0000256" key="10">
    <source>
        <dbReference type="ARBA" id="ARBA00022827"/>
    </source>
</evidence>
<keyword evidence="9 15" id="KW-0418">Kinase</keyword>
<dbReference type="OrthoDB" id="9803667at2"/>
<dbReference type="Gene3D" id="2.40.30.30">
    <property type="entry name" value="Riboflavin kinase-like"/>
    <property type="match status" value="1"/>
</dbReference>
<feature type="coiled-coil region" evidence="16">
    <location>
        <begin position="279"/>
        <end position="309"/>
    </location>
</feature>
<dbReference type="FunFam" id="2.40.30.30:FF:000003">
    <property type="entry name" value="Riboflavin biosynthesis protein"/>
    <property type="match status" value="1"/>
</dbReference>
<name>U2FLQ5_9MOLU</name>
<keyword evidence="4 15" id="KW-0285">Flavoprotein</keyword>
<dbReference type="NCBIfam" id="TIGR00083">
    <property type="entry name" value="ribF"/>
    <property type="match status" value="1"/>
</dbReference>
<evidence type="ECO:0000256" key="11">
    <source>
        <dbReference type="ARBA" id="ARBA00022840"/>
    </source>
</evidence>
<comment type="catalytic activity">
    <reaction evidence="13 15">
        <text>riboflavin + ATP = FMN + ADP + H(+)</text>
        <dbReference type="Rhea" id="RHEA:14357"/>
        <dbReference type="ChEBI" id="CHEBI:15378"/>
        <dbReference type="ChEBI" id="CHEBI:30616"/>
        <dbReference type="ChEBI" id="CHEBI:57986"/>
        <dbReference type="ChEBI" id="CHEBI:58210"/>
        <dbReference type="ChEBI" id="CHEBI:456216"/>
        <dbReference type="EC" id="2.7.1.26"/>
    </reaction>
</comment>
<reference evidence="18 19" key="2">
    <citation type="journal article" date="2013" name="PLoS ONE">
        <title>INDIGO - INtegrated Data Warehouse of MIcrobial GenOmes with Examples from the Red Sea Extremophiles.</title>
        <authorList>
            <person name="Alam I."/>
            <person name="Antunes A."/>
            <person name="Kamau A.A."/>
            <person name="Ba Alawi W."/>
            <person name="Kalkatawi M."/>
            <person name="Stingl U."/>
            <person name="Bajic V.B."/>
        </authorList>
    </citation>
    <scope>NUCLEOTIDE SEQUENCE [LARGE SCALE GENOMIC DNA]</scope>
    <source>
        <strain evidence="18 19">SSD-17B</strain>
    </source>
</reference>
<dbReference type="GO" id="GO:0009231">
    <property type="term" value="P:riboflavin biosynthetic process"/>
    <property type="evidence" value="ECO:0007669"/>
    <property type="project" value="InterPro"/>
</dbReference>
<dbReference type="eggNOG" id="COG0196">
    <property type="taxonomic scope" value="Bacteria"/>
</dbReference>
<evidence type="ECO:0000256" key="9">
    <source>
        <dbReference type="ARBA" id="ARBA00022777"/>
    </source>
</evidence>
<dbReference type="GO" id="GO:0005524">
    <property type="term" value="F:ATP binding"/>
    <property type="evidence" value="ECO:0007669"/>
    <property type="project" value="UniProtKB-UniRule"/>
</dbReference>
<dbReference type="InterPro" id="IPR014729">
    <property type="entry name" value="Rossmann-like_a/b/a_fold"/>
</dbReference>
<evidence type="ECO:0000256" key="4">
    <source>
        <dbReference type="ARBA" id="ARBA00022630"/>
    </source>
</evidence>
<comment type="similarity">
    <text evidence="15">Belongs to the ribF family.</text>
</comment>
<evidence type="ECO:0000313" key="19">
    <source>
        <dbReference type="Proteomes" id="UP000005707"/>
    </source>
</evidence>
<dbReference type="Gene3D" id="3.40.50.620">
    <property type="entry name" value="HUPs"/>
    <property type="match status" value="1"/>
</dbReference>
<gene>
    <name evidence="18" type="ORF">HLPCO_000351</name>
</gene>
<evidence type="ECO:0000313" key="18">
    <source>
        <dbReference type="EMBL" id="ERJ13685.1"/>
    </source>
</evidence>
<dbReference type="GO" id="GO:0006747">
    <property type="term" value="P:FAD biosynthetic process"/>
    <property type="evidence" value="ECO:0007669"/>
    <property type="project" value="UniProtKB-UniRule"/>
</dbReference>
<dbReference type="PIRSF" id="PIRSF004491">
    <property type="entry name" value="FAD_Synth"/>
    <property type="match status" value="1"/>
</dbReference>
<keyword evidence="10 15" id="KW-0274">FAD</keyword>
<keyword evidence="8 15" id="KW-0547">Nucleotide-binding</keyword>
<dbReference type="InParanoid" id="U2FLQ5"/>
<dbReference type="GO" id="GO:0003919">
    <property type="term" value="F:FMN adenylyltransferase activity"/>
    <property type="evidence" value="ECO:0007669"/>
    <property type="project" value="UniProtKB-UniRule"/>
</dbReference>
<dbReference type="InterPro" id="IPR023465">
    <property type="entry name" value="Riboflavin_kinase_dom_sf"/>
</dbReference>
<accession>U2FLQ5</accession>
<organism evidence="18 19">
    <name type="scientific">Haloplasma contractile SSD-17B</name>
    <dbReference type="NCBI Taxonomy" id="1033810"/>
    <lineage>
        <taxon>Bacteria</taxon>
        <taxon>Bacillati</taxon>
        <taxon>Mycoplasmatota</taxon>
        <taxon>Mollicutes</taxon>
        <taxon>Haloplasmatales</taxon>
        <taxon>Haloplasmataceae</taxon>
        <taxon>Haloplasma</taxon>
    </lineage>
</organism>
<protein>
    <recommendedName>
        <fullName evidence="15">Riboflavin biosynthesis protein</fullName>
    </recommendedName>
    <domain>
        <recommendedName>
            <fullName evidence="15">Riboflavin kinase</fullName>
            <ecNumber evidence="15">2.7.1.26</ecNumber>
        </recommendedName>
        <alternativeName>
            <fullName evidence="15">Flavokinase</fullName>
        </alternativeName>
    </domain>
    <domain>
        <recommendedName>
            <fullName evidence="15">FMN adenylyltransferase</fullName>
            <ecNumber evidence="15">2.7.7.2</ecNumber>
        </recommendedName>
        <alternativeName>
            <fullName evidence="15">FAD pyrophosphorylase</fullName>
        </alternativeName>
        <alternativeName>
            <fullName evidence="15">FAD synthase</fullName>
        </alternativeName>
    </domain>
</protein>
<evidence type="ECO:0000256" key="14">
    <source>
        <dbReference type="ARBA" id="ARBA00049494"/>
    </source>
</evidence>
<sequence length="318" mass="36830">MKVVYIKEDTVLKPIEEGISLAVGFFDGLHLAHQELIKKNLDIAKEKGIKSGVLTFHPNPKYVLGKHEEESLITPHNLKINLLDLMGVDFLFVIHFDERIIRIPHQSFVESFILPLNVKHVVSGFDFHYGEKGKGTIDTLVKDGNHSFDLTVINELKVNDTKISSSKIREYIQEGNVHKIIEQLGRHYKTEGIVIHGFKRGRELGFPTANIDMFYQYVIPKTGVYIVKVHVLGEDYMGMCNVGLNPTFNYKGNKSIEVNILNFEKDIYNEKLEITWLKKIRDEKKFKNIEELVKQLKQDRKKVREFFKEENKVLKFSS</sequence>
<dbReference type="EMBL" id="AFNU02000001">
    <property type="protein sequence ID" value="ERJ13685.1"/>
    <property type="molecule type" value="Genomic_DNA"/>
</dbReference>
<evidence type="ECO:0000256" key="6">
    <source>
        <dbReference type="ARBA" id="ARBA00022679"/>
    </source>
</evidence>
<keyword evidence="16" id="KW-0175">Coiled coil</keyword>
<evidence type="ECO:0000256" key="3">
    <source>
        <dbReference type="ARBA" id="ARBA00005201"/>
    </source>
</evidence>
<comment type="caution">
    <text evidence="18">The sequence shown here is derived from an EMBL/GenBank/DDBJ whole genome shotgun (WGS) entry which is preliminary data.</text>
</comment>
<dbReference type="FunFam" id="3.40.50.620:FF:000021">
    <property type="entry name" value="Riboflavin biosynthesis protein"/>
    <property type="match status" value="1"/>
</dbReference>
<dbReference type="NCBIfam" id="NF004162">
    <property type="entry name" value="PRK05627.1-5"/>
    <property type="match status" value="1"/>
</dbReference>
<dbReference type="EC" id="2.7.1.26" evidence="15"/>
<comment type="pathway">
    <text evidence="3 15">Cofactor biosynthesis; FMN biosynthesis; FMN from riboflavin (ATP route): step 1/1.</text>
</comment>
<comment type="catalytic activity">
    <reaction evidence="14 15">
        <text>FMN + ATP + H(+) = FAD + diphosphate</text>
        <dbReference type="Rhea" id="RHEA:17237"/>
        <dbReference type="ChEBI" id="CHEBI:15378"/>
        <dbReference type="ChEBI" id="CHEBI:30616"/>
        <dbReference type="ChEBI" id="CHEBI:33019"/>
        <dbReference type="ChEBI" id="CHEBI:57692"/>
        <dbReference type="ChEBI" id="CHEBI:58210"/>
        <dbReference type="EC" id="2.7.7.2"/>
    </reaction>
</comment>
<dbReference type="InterPro" id="IPR015864">
    <property type="entry name" value="FAD_synthase"/>
</dbReference>
<dbReference type="InterPro" id="IPR002606">
    <property type="entry name" value="Riboflavin_kinase_bac"/>
</dbReference>
<dbReference type="FunCoup" id="U2FLQ5">
    <property type="interactions" value="356"/>
</dbReference>
<evidence type="ECO:0000256" key="13">
    <source>
        <dbReference type="ARBA" id="ARBA00047880"/>
    </source>
</evidence>
<keyword evidence="12" id="KW-0511">Multifunctional enzyme</keyword>
<reference evidence="18 19" key="1">
    <citation type="journal article" date="2011" name="J. Bacteriol.">
        <title>Genome sequence of Haloplasma contractile, an unusual contractile bacterium from a deep-sea anoxic brine lake.</title>
        <authorList>
            <person name="Antunes A."/>
            <person name="Alam I."/>
            <person name="El Dorry H."/>
            <person name="Siam R."/>
            <person name="Robertson A."/>
            <person name="Bajic V.B."/>
            <person name="Stingl U."/>
        </authorList>
    </citation>
    <scope>NUCLEOTIDE SEQUENCE [LARGE SCALE GENOMIC DNA]</scope>
    <source>
        <strain evidence="18 19">SSD-17B</strain>
    </source>
</reference>
<dbReference type="EC" id="2.7.7.2" evidence="15"/>
<dbReference type="Proteomes" id="UP000005707">
    <property type="component" value="Unassembled WGS sequence"/>
</dbReference>
<evidence type="ECO:0000256" key="1">
    <source>
        <dbReference type="ARBA" id="ARBA00002121"/>
    </source>
</evidence>